<dbReference type="InterPro" id="IPR033010">
    <property type="entry name" value="Cdc20/Fizzy"/>
</dbReference>
<accession>A0A6P7TUC7</accession>
<evidence type="ECO:0000256" key="6">
    <source>
        <dbReference type="ARBA" id="ARBA00023306"/>
    </source>
</evidence>
<feature type="compositionally biased region" description="Low complexity" evidence="8">
    <location>
        <begin position="48"/>
        <end position="64"/>
    </location>
</feature>
<dbReference type="Pfam" id="PF24807">
    <property type="entry name" value="WD40_CDC20-Fz"/>
    <property type="match status" value="1"/>
</dbReference>
<dbReference type="GO" id="GO:0005680">
    <property type="term" value="C:anaphase-promoting complex"/>
    <property type="evidence" value="ECO:0007669"/>
    <property type="project" value="TreeGrafter"/>
</dbReference>
<comment type="similarity">
    <text evidence="1">Belongs to the WD repeat CDC20/Fizzy family.</text>
</comment>
<feature type="compositionally biased region" description="Basic and acidic residues" evidence="8">
    <location>
        <begin position="11"/>
        <end position="23"/>
    </location>
</feature>
<dbReference type="PROSITE" id="PS50082">
    <property type="entry name" value="WD_REPEATS_2"/>
    <property type="match status" value="3"/>
</dbReference>
<evidence type="ECO:0000313" key="11">
    <source>
        <dbReference type="RefSeq" id="XP_029653510.1"/>
    </source>
</evidence>
<dbReference type="RefSeq" id="XP_029653510.1">
    <property type="nucleotide sequence ID" value="XM_029797650.2"/>
</dbReference>
<dbReference type="GO" id="GO:1905786">
    <property type="term" value="P:positive regulation of anaphase-promoting complex-dependent catabolic process"/>
    <property type="evidence" value="ECO:0007669"/>
    <property type="project" value="TreeGrafter"/>
</dbReference>
<evidence type="ECO:0000256" key="7">
    <source>
        <dbReference type="PROSITE-ProRule" id="PRU00221"/>
    </source>
</evidence>
<dbReference type="GO" id="GO:1990757">
    <property type="term" value="F:ubiquitin ligase activator activity"/>
    <property type="evidence" value="ECO:0007669"/>
    <property type="project" value="TreeGrafter"/>
</dbReference>
<reference evidence="11" key="1">
    <citation type="submission" date="2025-08" db="UniProtKB">
        <authorList>
            <consortium name="RefSeq"/>
        </authorList>
    </citation>
    <scope>IDENTIFICATION</scope>
</reference>
<dbReference type="Gene3D" id="2.130.10.10">
    <property type="entry name" value="YVTN repeat-like/Quinoprotein amine dehydrogenase"/>
    <property type="match status" value="1"/>
</dbReference>
<keyword evidence="6" id="KW-0131">Cell cycle</keyword>
<dbReference type="AlphaFoldDB" id="A0A6P7TUC7"/>
<name>A0A6P7TUC7_9MOLL</name>
<evidence type="ECO:0000256" key="5">
    <source>
        <dbReference type="ARBA" id="ARBA00022776"/>
    </source>
</evidence>
<dbReference type="PANTHER" id="PTHR19918">
    <property type="entry name" value="CELL DIVISION CYCLE 20 CDC20 FIZZY -RELATED"/>
    <property type="match status" value="1"/>
</dbReference>
<feature type="domain" description="CDC20/Fizzy WD40" evidence="9">
    <location>
        <begin position="181"/>
        <end position="477"/>
    </location>
</feature>
<feature type="compositionally biased region" description="Low complexity" evidence="8">
    <location>
        <begin position="25"/>
        <end position="37"/>
    </location>
</feature>
<dbReference type="InterPro" id="IPR036322">
    <property type="entry name" value="WD40_repeat_dom_sf"/>
</dbReference>
<evidence type="ECO:0000256" key="4">
    <source>
        <dbReference type="ARBA" id="ARBA00022737"/>
    </source>
</evidence>
<protein>
    <submittedName>
        <fullName evidence="11">Cell division cycle protein 20 homolog isoform X1</fullName>
    </submittedName>
</protein>
<dbReference type="KEGG" id="osn:115226638"/>
<evidence type="ECO:0000259" key="9">
    <source>
        <dbReference type="Pfam" id="PF24807"/>
    </source>
</evidence>
<dbReference type="SMART" id="SM00320">
    <property type="entry name" value="WD40"/>
    <property type="match status" value="6"/>
</dbReference>
<feature type="repeat" description="WD" evidence="7">
    <location>
        <begin position="227"/>
        <end position="268"/>
    </location>
</feature>
<dbReference type="GO" id="GO:0031145">
    <property type="term" value="P:anaphase-promoting complex-dependent catabolic process"/>
    <property type="evidence" value="ECO:0007669"/>
    <property type="project" value="TreeGrafter"/>
</dbReference>
<gene>
    <name evidence="11" type="primary">LOC115226638</name>
</gene>
<keyword evidence="10" id="KW-1185">Reference proteome</keyword>
<evidence type="ECO:0000313" key="10">
    <source>
        <dbReference type="Proteomes" id="UP000515154"/>
    </source>
</evidence>
<dbReference type="SUPFAM" id="SSF50978">
    <property type="entry name" value="WD40 repeat-like"/>
    <property type="match status" value="1"/>
</dbReference>
<keyword evidence="4" id="KW-0677">Repeat</keyword>
<sequence>MSQFDQSAASDPRRQRKCTENRMHSSSSSRNISSGEKSPMKVLSQNRTPGSSKTPKSTGKSNSGKSKKQPKTPKTPTAGDRFIPNRSSTQFDVGYYKIMNENLAKKDEADTRSPSQVQYQKIMNENLNGEILSSKIISYKAKPPTAPEGHQNSLRILYTSSKNSQCKKLTRHIPQTSDRILDAPEILDDYYLNLLDWSANNQLAVALAGHLYLWNAGTGEIKQLTEMESSDAYISSVAWVKEGNYLAVGTSEGVVELWDVFKEKRLRSMTGHSGRVGALSWNSHILSSGSRSGHIHHHDVRVAQHLQGNVAGHTQEVCGLRWSPDGMYLASGGNDNLLNIWAAEGGRLVPQSQPLYSLTYHQAAVKALAWCPWQPRLLASGGGTADRHIRFWNCNTGSNVQSIDTKSQVCAMLWSAEHRELISGHGYAQHQLTIWKYPSMTKVAELTGHTARILHLAMSPDGSTVVSAGADETLRLWKCFAGSEQKKKAEKNNKALVPGMIRLSTIR</sequence>
<keyword evidence="3 11" id="KW-0132">Cell division</keyword>
<proteinExistence type="inferred from homology"/>
<evidence type="ECO:0000256" key="1">
    <source>
        <dbReference type="ARBA" id="ARBA00006445"/>
    </source>
</evidence>
<dbReference type="CDD" id="cd00200">
    <property type="entry name" value="WD40"/>
    <property type="match status" value="1"/>
</dbReference>
<evidence type="ECO:0000256" key="8">
    <source>
        <dbReference type="SAM" id="MobiDB-lite"/>
    </source>
</evidence>
<evidence type="ECO:0000256" key="2">
    <source>
        <dbReference type="ARBA" id="ARBA00022574"/>
    </source>
</evidence>
<dbReference type="GO" id="GO:0051301">
    <property type="term" value="P:cell division"/>
    <property type="evidence" value="ECO:0007669"/>
    <property type="project" value="UniProtKB-KW"/>
</dbReference>
<dbReference type="PROSITE" id="PS50294">
    <property type="entry name" value="WD_REPEATS_REGION"/>
    <property type="match status" value="3"/>
</dbReference>
<feature type="repeat" description="WD" evidence="7">
    <location>
        <begin position="446"/>
        <end position="478"/>
    </location>
</feature>
<evidence type="ECO:0000256" key="3">
    <source>
        <dbReference type="ARBA" id="ARBA00022618"/>
    </source>
</evidence>
<dbReference type="InterPro" id="IPR015943">
    <property type="entry name" value="WD40/YVTN_repeat-like_dom_sf"/>
</dbReference>
<keyword evidence="5" id="KW-0498">Mitosis</keyword>
<dbReference type="GO" id="GO:0010997">
    <property type="term" value="F:anaphase-promoting complex binding"/>
    <property type="evidence" value="ECO:0007669"/>
    <property type="project" value="InterPro"/>
</dbReference>
<feature type="repeat" description="WD" evidence="7">
    <location>
        <begin position="310"/>
        <end position="351"/>
    </location>
</feature>
<dbReference type="InterPro" id="IPR056150">
    <property type="entry name" value="WD40_CDC20-Fz"/>
</dbReference>
<dbReference type="PANTHER" id="PTHR19918:SF8">
    <property type="entry name" value="FI02843P"/>
    <property type="match status" value="1"/>
</dbReference>
<feature type="region of interest" description="Disordered" evidence="8">
    <location>
        <begin position="1"/>
        <end position="86"/>
    </location>
</feature>
<dbReference type="Proteomes" id="UP000515154">
    <property type="component" value="Linkage group LG30"/>
</dbReference>
<keyword evidence="2 7" id="KW-0853">WD repeat</keyword>
<dbReference type="InterPro" id="IPR001680">
    <property type="entry name" value="WD40_rpt"/>
</dbReference>
<organism evidence="10 11">
    <name type="scientific">Octopus sinensis</name>
    <name type="common">East Asian common octopus</name>
    <dbReference type="NCBI Taxonomy" id="2607531"/>
    <lineage>
        <taxon>Eukaryota</taxon>
        <taxon>Metazoa</taxon>
        <taxon>Spiralia</taxon>
        <taxon>Lophotrochozoa</taxon>
        <taxon>Mollusca</taxon>
        <taxon>Cephalopoda</taxon>
        <taxon>Coleoidea</taxon>
        <taxon>Octopodiformes</taxon>
        <taxon>Octopoda</taxon>
        <taxon>Incirrata</taxon>
        <taxon>Octopodidae</taxon>
        <taxon>Octopus</taxon>
    </lineage>
</organism>